<dbReference type="AlphaFoldDB" id="A0A9P3HHB8"/>
<name>A0A9P3HHB8_9FUNG</name>
<dbReference type="EMBL" id="BQFW01000012">
    <property type="protein sequence ID" value="GJJ76739.1"/>
    <property type="molecule type" value="Genomic_DNA"/>
</dbReference>
<reference evidence="3" key="2">
    <citation type="journal article" date="2022" name="Microbiol. Resour. Announc.">
        <title>Whole-Genome Sequence of Entomortierella parvispora E1425, a Mucoromycotan Fungus Associated with Burkholderiaceae-Related Endosymbiotic Bacteria.</title>
        <authorList>
            <person name="Herlambang A."/>
            <person name="Guo Y."/>
            <person name="Takashima Y."/>
            <person name="Narisawa K."/>
            <person name="Ohta H."/>
            <person name="Nishizawa T."/>
        </authorList>
    </citation>
    <scope>NUCLEOTIDE SEQUENCE</scope>
    <source>
        <strain evidence="3">E1425</strain>
    </source>
</reference>
<comment type="caution">
    <text evidence="3">The sequence shown here is derived from an EMBL/GenBank/DDBJ whole genome shotgun (WGS) entry which is preliminary data.</text>
</comment>
<evidence type="ECO:0000313" key="4">
    <source>
        <dbReference type="Proteomes" id="UP000827284"/>
    </source>
</evidence>
<reference evidence="3" key="1">
    <citation type="submission" date="2021-11" db="EMBL/GenBank/DDBJ databases">
        <authorList>
            <person name="Herlambang A."/>
            <person name="Guo Y."/>
            <person name="Takashima Y."/>
            <person name="Nishizawa T."/>
        </authorList>
    </citation>
    <scope>NUCLEOTIDE SEQUENCE</scope>
    <source>
        <strain evidence="3">E1425</strain>
    </source>
</reference>
<keyword evidence="2" id="KW-0472">Membrane</keyword>
<organism evidence="3 4">
    <name type="scientific">Entomortierella parvispora</name>
    <dbReference type="NCBI Taxonomy" id="205924"/>
    <lineage>
        <taxon>Eukaryota</taxon>
        <taxon>Fungi</taxon>
        <taxon>Fungi incertae sedis</taxon>
        <taxon>Mucoromycota</taxon>
        <taxon>Mortierellomycotina</taxon>
        <taxon>Mortierellomycetes</taxon>
        <taxon>Mortierellales</taxon>
        <taxon>Mortierellaceae</taxon>
        <taxon>Entomortierella</taxon>
    </lineage>
</organism>
<feature type="region of interest" description="Disordered" evidence="1">
    <location>
        <begin position="171"/>
        <end position="207"/>
    </location>
</feature>
<keyword evidence="4" id="KW-1185">Reference proteome</keyword>
<keyword evidence="2" id="KW-0812">Transmembrane</keyword>
<accession>A0A9P3HHB8</accession>
<evidence type="ECO:0000256" key="1">
    <source>
        <dbReference type="SAM" id="MobiDB-lite"/>
    </source>
</evidence>
<dbReference type="OrthoDB" id="2420332at2759"/>
<protein>
    <submittedName>
        <fullName evidence="3">Uncharacterized protein</fullName>
    </submittedName>
</protein>
<gene>
    <name evidence="3" type="ORF">EMPS_09098</name>
</gene>
<sequence>MSENDSSQTMIYVASFVGMLGFLGIFGEVLRRKHRKEVQERDMLLEAVRQRQQQVIDENLPPFYVDHVRDPRVREEDVLPEAIITIPLEHRAGAPITTEEPSSSHPPIAAAAAGAATAIITVNNMSYHETVIVVPESAAAGLTALPPPPSYDVPNLTVERSPIMDADARMTSEGHLSLSSPSPIASGAPSRSSLPLTPDPQPTLEEQPLDAPRYSAEFPPHIPHERHLDNYRRSRALSDAALGPPLPQNLLTASSIEAVTV</sequence>
<evidence type="ECO:0000256" key="2">
    <source>
        <dbReference type="SAM" id="Phobius"/>
    </source>
</evidence>
<feature type="compositionally biased region" description="Low complexity" evidence="1">
    <location>
        <begin position="176"/>
        <end position="193"/>
    </location>
</feature>
<proteinExistence type="predicted"/>
<feature type="transmembrane region" description="Helical" evidence="2">
    <location>
        <begin position="12"/>
        <end position="30"/>
    </location>
</feature>
<evidence type="ECO:0000313" key="3">
    <source>
        <dbReference type="EMBL" id="GJJ76739.1"/>
    </source>
</evidence>
<keyword evidence="2" id="KW-1133">Transmembrane helix</keyword>
<dbReference type="Proteomes" id="UP000827284">
    <property type="component" value="Unassembled WGS sequence"/>
</dbReference>